<dbReference type="EMBL" id="MK554696">
    <property type="protein sequence ID" value="QBJ04095.1"/>
    <property type="molecule type" value="Genomic_DNA"/>
</dbReference>
<proteinExistence type="predicted"/>
<feature type="coiled-coil region" evidence="1">
    <location>
        <begin position="202"/>
        <end position="229"/>
    </location>
</feature>
<keyword evidence="4" id="KW-1185">Reference proteome</keyword>
<dbReference type="RefSeq" id="YP_010082827.1">
    <property type="nucleotide sequence ID" value="NC_055035.1"/>
</dbReference>
<feature type="compositionally biased region" description="Basic residues" evidence="2">
    <location>
        <begin position="248"/>
        <end position="258"/>
    </location>
</feature>
<accession>A0A481W7D9</accession>
<evidence type="ECO:0000313" key="3">
    <source>
        <dbReference type="EMBL" id="QBJ04095.1"/>
    </source>
</evidence>
<dbReference type="KEGG" id="vg:65071835"/>
<name>A0A481W7D9_9CAUD</name>
<feature type="compositionally biased region" description="Basic and acidic residues" evidence="2">
    <location>
        <begin position="235"/>
        <end position="247"/>
    </location>
</feature>
<protein>
    <submittedName>
        <fullName evidence="3">Uncharacterized protein</fullName>
    </submittedName>
</protein>
<feature type="region of interest" description="Disordered" evidence="2">
    <location>
        <begin position="235"/>
        <end position="258"/>
    </location>
</feature>
<sequence length="258" mass="30157">MKLAKRLKEIRENNHKTIVVDLGVIHENLKGLELPFKIKPFNEVLSLKASIKLPDIDMKDCIKTVPFRLLSEETKRMYREERPDLAYDTALIMVIDDTKNRDKFKKRELELKLLDSLLHIDFDCVFENEEGKEITLWEDLGLEKGNYQGALEIFCDVLSQSEMIELLNKLVSLIKAKVTDIKDLTREMDTFKFWSIMDSLPKEKREETLLSLQKDLEKRQKEIKALEDDLKTSEPLDNKLVKEENKTSKKATTKAKTK</sequence>
<dbReference type="GeneID" id="65071835"/>
<dbReference type="Proteomes" id="UP000292160">
    <property type="component" value="Segment"/>
</dbReference>
<organism evidence="3 4">
    <name type="scientific">Fusobacterium phage Fnu1</name>
    <dbReference type="NCBI Taxonomy" id="2530024"/>
    <lineage>
        <taxon>Viruses</taxon>
        <taxon>Duplodnaviria</taxon>
        <taxon>Heunggongvirae</taxon>
        <taxon>Uroviricota</taxon>
        <taxon>Caudoviricetes</taxon>
        <taxon>Latrobevirus</taxon>
        <taxon>Latrobevirus FNU1</taxon>
    </lineage>
</organism>
<evidence type="ECO:0000256" key="2">
    <source>
        <dbReference type="SAM" id="MobiDB-lite"/>
    </source>
</evidence>
<evidence type="ECO:0000256" key="1">
    <source>
        <dbReference type="SAM" id="Coils"/>
    </source>
</evidence>
<reference evidence="3 4" key="1">
    <citation type="submission" date="2019-02" db="EMBL/GenBank/DDBJ databases">
        <title>Genomic, morphological and functional characterisation of novel bacteriophage Fnu1 capable of disrupt Fusobacterium nucleatum biofilm.</title>
        <authorList>
            <person name="Kabwe M."/>
            <person name="Brown T.L."/>
            <person name="Dashper S."/>
            <person name="Speirs L."/>
            <person name="Ku H."/>
            <person name="Petrovski S."/>
            <person name="Chan H.T."/>
            <person name="Lock P."/>
            <person name="Tucci J."/>
        </authorList>
    </citation>
    <scope>NUCLEOTIDE SEQUENCE [LARGE SCALE GENOMIC DNA]</scope>
</reference>
<keyword evidence="1" id="KW-0175">Coiled coil</keyword>
<evidence type="ECO:0000313" key="4">
    <source>
        <dbReference type="Proteomes" id="UP000292160"/>
    </source>
</evidence>